<protein>
    <submittedName>
        <fullName evidence="10">R10B2 protein</fullName>
    </submittedName>
</protein>
<feature type="compositionally biased region" description="Polar residues" evidence="9">
    <location>
        <begin position="18"/>
        <end position="27"/>
    </location>
</feature>
<gene>
    <name evidence="10" type="primary">Rsph10b2</name>
    <name evidence="10" type="ORF">GRAPIC_R06959</name>
</gene>
<dbReference type="Gene3D" id="2.20.110.10">
    <property type="entry name" value="Histone H3 K4-specific methyltransferase SET7/9 N-terminal domain"/>
    <property type="match status" value="4"/>
</dbReference>
<dbReference type="EMBL" id="VZRM01008230">
    <property type="protein sequence ID" value="NWV43038.1"/>
    <property type="molecule type" value="Genomic_DNA"/>
</dbReference>
<feature type="compositionally biased region" description="Basic and acidic residues" evidence="9">
    <location>
        <begin position="1"/>
        <end position="15"/>
    </location>
</feature>
<evidence type="ECO:0000256" key="6">
    <source>
        <dbReference type="ARBA" id="ARBA00023069"/>
    </source>
</evidence>
<reference evidence="10 11" key="1">
    <citation type="submission" date="2019-09" db="EMBL/GenBank/DDBJ databases">
        <title>Bird 10,000 Genomes (B10K) Project - Family phase.</title>
        <authorList>
            <person name="Zhang G."/>
        </authorList>
    </citation>
    <scope>NUCLEOTIDE SEQUENCE [LARGE SCALE GENOMIC DNA]</scope>
    <source>
        <strain evidence="10">B10K-DU-029-50</strain>
        <tissue evidence="10">Heart</tissue>
    </source>
</reference>
<feature type="region of interest" description="Disordered" evidence="9">
    <location>
        <begin position="669"/>
        <end position="705"/>
    </location>
</feature>
<evidence type="ECO:0000256" key="5">
    <source>
        <dbReference type="ARBA" id="ARBA00022846"/>
    </source>
</evidence>
<feature type="compositionally biased region" description="Polar residues" evidence="9">
    <location>
        <begin position="672"/>
        <end position="701"/>
    </location>
</feature>
<keyword evidence="8" id="KW-0966">Cell projection</keyword>
<evidence type="ECO:0000313" key="10">
    <source>
        <dbReference type="EMBL" id="NWV43038.1"/>
    </source>
</evidence>
<dbReference type="PANTHER" id="PTHR46613">
    <property type="entry name" value="RADIAL SPOKE HEAD 10 HOMOLOG B-RELATED"/>
    <property type="match status" value="1"/>
</dbReference>
<feature type="non-terminal residue" evidence="10">
    <location>
        <position position="823"/>
    </location>
</feature>
<dbReference type="Proteomes" id="UP000575029">
    <property type="component" value="Unassembled WGS sequence"/>
</dbReference>
<keyword evidence="4" id="KW-0677">Repeat</keyword>
<dbReference type="AlphaFoldDB" id="A0A7K6EXL7"/>
<accession>A0A7K6EXL7</accession>
<dbReference type="InterPro" id="IPR003409">
    <property type="entry name" value="MORN"/>
</dbReference>
<organism evidence="10 11">
    <name type="scientific">Grantiella picta</name>
    <dbReference type="NCBI Taxonomy" id="266360"/>
    <lineage>
        <taxon>Eukaryota</taxon>
        <taxon>Metazoa</taxon>
        <taxon>Chordata</taxon>
        <taxon>Craniata</taxon>
        <taxon>Vertebrata</taxon>
        <taxon>Euteleostomi</taxon>
        <taxon>Archelosauria</taxon>
        <taxon>Archosauria</taxon>
        <taxon>Dinosauria</taxon>
        <taxon>Saurischia</taxon>
        <taxon>Theropoda</taxon>
        <taxon>Coelurosauria</taxon>
        <taxon>Aves</taxon>
        <taxon>Neognathae</taxon>
        <taxon>Neoaves</taxon>
        <taxon>Telluraves</taxon>
        <taxon>Australaves</taxon>
        <taxon>Passeriformes</taxon>
        <taxon>Meliphagoidea</taxon>
        <taxon>Meliphagidae</taxon>
        <taxon>Grantiella</taxon>
    </lineage>
</organism>
<evidence type="ECO:0000256" key="2">
    <source>
        <dbReference type="ARBA" id="ARBA00004430"/>
    </source>
</evidence>
<dbReference type="SUPFAM" id="SSF82185">
    <property type="entry name" value="Histone H3 K4-specific methyltransferase SET7/9 N-terminal domain"/>
    <property type="match status" value="3"/>
</dbReference>
<dbReference type="SMART" id="SM00698">
    <property type="entry name" value="MORN"/>
    <property type="match status" value="8"/>
</dbReference>
<keyword evidence="5" id="KW-0282">Flagellum</keyword>
<proteinExistence type="predicted"/>
<keyword evidence="3" id="KW-0963">Cytoplasm</keyword>
<dbReference type="GO" id="GO:0005930">
    <property type="term" value="C:axoneme"/>
    <property type="evidence" value="ECO:0007669"/>
    <property type="project" value="UniProtKB-SubCell"/>
</dbReference>
<keyword evidence="11" id="KW-1185">Reference proteome</keyword>
<evidence type="ECO:0000256" key="7">
    <source>
        <dbReference type="ARBA" id="ARBA00023212"/>
    </source>
</evidence>
<name>A0A7K6EXL7_9PASS</name>
<dbReference type="GO" id="GO:0031514">
    <property type="term" value="C:motile cilium"/>
    <property type="evidence" value="ECO:0007669"/>
    <property type="project" value="UniProtKB-SubCell"/>
</dbReference>
<evidence type="ECO:0000313" key="11">
    <source>
        <dbReference type="Proteomes" id="UP000575029"/>
    </source>
</evidence>
<comment type="caution">
    <text evidence="10">The sequence shown here is derived from an EMBL/GenBank/DDBJ whole genome shotgun (WGS) entry which is preliminary data.</text>
</comment>
<evidence type="ECO:0000256" key="8">
    <source>
        <dbReference type="ARBA" id="ARBA00023273"/>
    </source>
</evidence>
<feature type="non-terminal residue" evidence="10">
    <location>
        <position position="1"/>
    </location>
</feature>
<evidence type="ECO:0000256" key="9">
    <source>
        <dbReference type="SAM" id="MobiDB-lite"/>
    </source>
</evidence>
<evidence type="ECO:0000256" key="4">
    <source>
        <dbReference type="ARBA" id="ARBA00022737"/>
    </source>
</evidence>
<keyword evidence="6" id="KW-0969">Cilium</keyword>
<feature type="region of interest" description="Disordered" evidence="9">
    <location>
        <begin position="1"/>
        <end position="58"/>
    </location>
</feature>
<sequence>KKKDAKKKDGQKAEESLGPTTESSSTDLRSESVNEETQAIPEAPDKEPEEPVEPPPPFHEEHVLVQMIIKSYEGEQVDAFYEGEGFICFEGGNTYKGQFSEGRMNGKGIYTWADGVKFEGTFIKNVPMDNGCYTWSDGSVYEGSIKDGLRHGFGIFRSGTCPVSYVGDWCNGKRHGKGVIYYDEEHTSWYSGEWVNNVKEGWGMRRYRSGNTYEGQWEKNLRHGHGKMIWVTANQEYIGQWESGMQHGYGTYTWFLKRTPQSQYPLRNEYMGDFVKGERHGHGTFVYAGGAMYIGEWLCNKKHGKGKFIFKNGHIFEGEFIEDRPVENPALAGAAVETKKQRAIGRRHGHGEQLNRTNFTLFTFFVLTYFICVVERNTIVSALGRTSTLGSDIELDISVLLDLFPRDERGEELKHVELAVLRHISKLRQAYYFYSHLGNVQSLDNTYVLTKLQFWRFLKDCEFHLSFKTLVEMDRLLRGLFYFNFLGTKSHEDIHCPHEMLLFRTFLSYLVHLAFHMYHEEYKDKVPHLQKCFLEMMSRNVLPSACCVQGILFSGEQFTVFAMSYIDKCWEIYRYFCSPCPRPPFESTVKMRHFVWMLDDFKLLSEQLTAPRLVEIFVRVGCCVPDVSGVNLDLEMVFLDFFEALLECALVYVTHDMISEQVAQDNQKRSSIKSQDFSKKNSAVSLHSESSQPQGQGTEASQKGHPLSVQSVSHLSFSVPRRSQTFPLQSIRAEILSFKTHFKQKCPTKETFNLHVADESKEERDEQEEEFSLWMCQVQTFFTTKLFPAFQHEIVLREKIKEIKKEDAELAGLRKIEAEELAR</sequence>
<dbReference type="PANTHER" id="PTHR46613:SF1">
    <property type="entry name" value="RADIAL SPOKE HEAD 10 HOMOLOG B-RELATED"/>
    <property type="match status" value="1"/>
</dbReference>
<keyword evidence="7" id="KW-0206">Cytoskeleton</keyword>
<comment type="subcellular location">
    <subcellularLocation>
        <location evidence="1">Cell projection</location>
        <location evidence="1">Cilium</location>
        <location evidence="1">Flagellum</location>
    </subcellularLocation>
    <subcellularLocation>
        <location evidence="2">Cytoplasm</location>
        <location evidence="2">Cytoskeleton</location>
        <location evidence="2">Cilium axoneme</location>
    </subcellularLocation>
</comment>
<evidence type="ECO:0000256" key="1">
    <source>
        <dbReference type="ARBA" id="ARBA00004230"/>
    </source>
</evidence>
<dbReference type="Pfam" id="PF02493">
    <property type="entry name" value="MORN"/>
    <property type="match status" value="9"/>
</dbReference>
<evidence type="ECO:0000256" key="3">
    <source>
        <dbReference type="ARBA" id="ARBA00022490"/>
    </source>
</evidence>